<reference evidence="2" key="5">
    <citation type="journal article" date="2021" name="G3 (Bethesda)">
        <title>Aegilops tauschii genome assembly Aet v5.0 features greater sequence contiguity and improved annotation.</title>
        <authorList>
            <person name="Wang L."/>
            <person name="Zhu T."/>
            <person name="Rodriguez J.C."/>
            <person name="Deal K.R."/>
            <person name="Dubcovsky J."/>
            <person name="McGuire P.E."/>
            <person name="Lux T."/>
            <person name="Spannagl M."/>
            <person name="Mayer K.F.X."/>
            <person name="Baldrich P."/>
            <person name="Meyers B.C."/>
            <person name="Huo N."/>
            <person name="Gu Y.Q."/>
            <person name="Zhou H."/>
            <person name="Devos K.M."/>
            <person name="Bennetzen J.L."/>
            <person name="Unver T."/>
            <person name="Budak H."/>
            <person name="Gulick P.J."/>
            <person name="Galiba G."/>
            <person name="Kalapos B."/>
            <person name="Nelson D.R."/>
            <person name="Li P."/>
            <person name="You F.M."/>
            <person name="Luo M.C."/>
            <person name="Dvorak J."/>
        </authorList>
    </citation>
    <scope>NUCLEOTIDE SEQUENCE [LARGE SCALE GENOMIC DNA]</scope>
    <source>
        <strain evidence="2">cv. AL8/78</strain>
    </source>
</reference>
<proteinExistence type="predicted"/>
<name>A0A453PIZ5_AEGTS</name>
<sequence length="176" mass="18551">ARTAGARRYKRPRSDASSSSERRLNPHPTTHEQHAATIPSHSTVRLSDLTSPSAAAATTAAALMAAAIDMYKYNTSTHQIGSAASASDQELMKALEPFITIASSSSSHYPYQYYSSPSMTQNSYMATPSSSYASSFAVSPLPTTAPASPSFSQLPPLYSSQYAASGMNGSMGLAQL</sequence>
<dbReference type="Proteomes" id="UP000015105">
    <property type="component" value="Chromosome 6D"/>
</dbReference>
<reference evidence="3" key="1">
    <citation type="journal article" date="2014" name="Science">
        <title>Ancient hybridizations among the ancestral genomes of bread wheat.</title>
        <authorList>
            <consortium name="International Wheat Genome Sequencing Consortium,"/>
            <person name="Marcussen T."/>
            <person name="Sandve S.R."/>
            <person name="Heier L."/>
            <person name="Spannagl M."/>
            <person name="Pfeifer M."/>
            <person name="Jakobsen K.S."/>
            <person name="Wulff B.B."/>
            <person name="Steuernagel B."/>
            <person name="Mayer K.F."/>
            <person name="Olsen O.A."/>
        </authorList>
    </citation>
    <scope>NUCLEOTIDE SEQUENCE [LARGE SCALE GENOMIC DNA]</scope>
    <source>
        <strain evidence="3">cv. AL8/78</strain>
    </source>
</reference>
<accession>A0A453PIZ5</accession>
<evidence type="ECO:0000313" key="3">
    <source>
        <dbReference type="Proteomes" id="UP000015105"/>
    </source>
</evidence>
<dbReference type="AlphaFoldDB" id="A0A453PIZ5"/>
<reference evidence="2" key="4">
    <citation type="submission" date="2019-03" db="UniProtKB">
        <authorList>
            <consortium name="EnsemblPlants"/>
        </authorList>
    </citation>
    <scope>IDENTIFICATION</scope>
</reference>
<protein>
    <submittedName>
        <fullName evidence="2">Uncharacterized protein</fullName>
    </submittedName>
</protein>
<evidence type="ECO:0000256" key="1">
    <source>
        <dbReference type="SAM" id="MobiDB-lite"/>
    </source>
</evidence>
<evidence type="ECO:0000313" key="2">
    <source>
        <dbReference type="EnsemblPlants" id="AET6Gv20749400.3"/>
    </source>
</evidence>
<dbReference type="EnsemblPlants" id="AET6Gv20749400.3">
    <property type="protein sequence ID" value="AET6Gv20749400.3"/>
    <property type="gene ID" value="AET6Gv20749400"/>
</dbReference>
<dbReference type="Gramene" id="AET6Gv20749400.3">
    <property type="protein sequence ID" value="AET6Gv20749400.3"/>
    <property type="gene ID" value="AET6Gv20749400"/>
</dbReference>
<feature type="compositionally biased region" description="Basic and acidic residues" evidence="1">
    <location>
        <begin position="20"/>
        <end position="34"/>
    </location>
</feature>
<reference evidence="2" key="3">
    <citation type="journal article" date="2017" name="Nature">
        <title>Genome sequence of the progenitor of the wheat D genome Aegilops tauschii.</title>
        <authorList>
            <person name="Luo M.C."/>
            <person name="Gu Y.Q."/>
            <person name="Puiu D."/>
            <person name="Wang H."/>
            <person name="Twardziok S.O."/>
            <person name="Deal K.R."/>
            <person name="Huo N."/>
            <person name="Zhu T."/>
            <person name="Wang L."/>
            <person name="Wang Y."/>
            <person name="McGuire P.E."/>
            <person name="Liu S."/>
            <person name="Long H."/>
            <person name="Ramasamy R.K."/>
            <person name="Rodriguez J.C."/>
            <person name="Van S.L."/>
            <person name="Yuan L."/>
            <person name="Wang Z."/>
            <person name="Xia Z."/>
            <person name="Xiao L."/>
            <person name="Anderson O.D."/>
            <person name="Ouyang S."/>
            <person name="Liang Y."/>
            <person name="Zimin A.V."/>
            <person name="Pertea G."/>
            <person name="Qi P."/>
            <person name="Bennetzen J.L."/>
            <person name="Dai X."/>
            <person name="Dawson M.W."/>
            <person name="Muller H.G."/>
            <person name="Kugler K."/>
            <person name="Rivarola-Duarte L."/>
            <person name="Spannagl M."/>
            <person name="Mayer K.F.X."/>
            <person name="Lu F.H."/>
            <person name="Bevan M.W."/>
            <person name="Leroy P."/>
            <person name="Li P."/>
            <person name="You F.M."/>
            <person name="Sun Q."/>
            <person name="Liu Z."/>
            <person name="Lyons E."/>
            <person name="Wicker T."/>
            <person name="Salzberg S.L."/>
            <person name="Devos K.M."/>
            <person name="Dvorak J."/>
        </authorList>
    </citation>
    <scope>NUCLEOTIDE SEQUENCE [LARGE SCALE GENOMIC DNA]</scope>
    <source>
        <strain evidence="2">cv. AL8/78</strain>
    </source>
</reference>
<feature type="region of interest" description="Disordered" evidence="1">
    <location>
        <begin position="1"/>
        <end position="43"/>
    </location>
</feature>
<feature type="compositionally biased region" description="Basic residues" evidence="1">
    <location>
        <begin position="1"/>
        <end position="11"/>
    </location>
</feature>
<organism evidence="2 3">
    <name type="scientific">Aegilops tauschii subsp. strangulata</name>
    <name type="common">Goatgrass</name>
    <dbReference type="NCBI Taxonomy" id="200361"/>
    <lineage>
        <taxon>Eukaryota</taxon>
        <taxon>Viridiplantae</taxon>
        <taxon>Streptophyta</taxon>
        <taxon>Embryophyta</taxon>
        <taxon>Tracheophyta</taxon>
        <taxon>Spermatophyta</taxon>
        <taxon>Magnoliopsida</taxon>
        <taxon>Liliopsida</taxon>
        <taxon>Poales</taxon>
        <taxon>Poaceae</taxon>
        <taxon>BOP clade</taxon>
        <taxon>Pooideae</taxon>
        <taxon>Triticodae</taxon>
        <taxon>Triticeae</taxon>
        <taxon>Triticinae</taxon>
        <taxon>Aegilops</taxon>
    </lineage>
</organism>
<keyword evidence="3" id="KW-1185">Reference proteome</keyword>
<reference evidence="3" key="2">
    <citation type="journal article" date="2017" name="Nat. Plants">
        <title>The Aegilops tauschii genome reveals multiple impacts of transposons.</title>
        <authorList>
            <person name="Zhao G."/>
            <person name="Zou C."/>
            <person name="Li K."/>
            <person name="Wang K."/>
            <person name="Li T."/>
            <person name="Gao L."/>
            <person name="Zhang X."/>
            <person name="Wang H."/>
            <person name="Yang Z."/>
            <person name="Liu X."/>
            <person name="Jiang W."/>
            <person name="Mao L."/>
            <person name="Kong X."/>
            <person name="Jiao Y."/>
            <person name="Jia J."/>
        </authorList>
    </citation>
    <scope>NUCLEOTIDE SEQUENCE [LARGE SCALE GENOMIC DNA]</scope>
    <source>
        <strain evidence="3">cv. AL8/78</strain>
    </source>
</reference>